<accession>A0A7J6VM72</accession>
<name>A0A7J6VM72_THATH</name>
<reference evidence="1 2" key="1">
    <citation type="submission" date="2020-06" db="EMBL/GenBank/DDBJ databases">
        <title>Transcriptomic and genomic resources for Thalictrum thalictroides and T. hernandezii: Facilitating candidate gene discovery in an emerging model plant lineage.</title>
        <authorList>
            <person name="Arias T."/>
            <person name="Riano-Pachon D.M."/>
            <person name="Di Stilio V.S."/>
        </authorList>
    </citation>
    <scope>NUCLEOTIDE SEQUENCE [LARGE SCALE GENOMIC DNA]</scope>
    <source>
        <strain evidence="2">cv. WT478/WT964</strain>
        <tissue evidence="1">Leaves</tissue>
    </source>
</reference>
<evidence type="ECO:0000313" key="2">
    <source>
        <dbReference type="Proteomes" id="UP000554482"/>
    </source>
</evidence>
<protein>
    <submittedName>
        <fullName evidence="1">Uncharacterized protein</fullName>
    </submittedName>
</protein>
<dbReference type="InterPro" id="IPR011990">
    <property type="entry name" value="TPR-like_helical_dom_sf"/>
</dbReference>
<dbReference type="PANTHER" id="PTHR26312:SF222">
    <property type="entry name" value="EXPRESSED PROTEIN"/>
    <property type="match status" value="1"/>
</dbReference>
<dbReference type="EMBL" id="JABWDY010030720">
    <property type="protein sequence ID" value="KAF5185432.1"/>
    <property type="molecule type" value="Genomic_DNA"/>
</dbReference>
<proteinExistence type="predicted"/>
<dbReference type="PANTHER" id="PTHR26312">
    <property type="entry name" value="TETRATRICOPEPTIDE REPEAT PROTEIN 5"/>
    <property type="match status" value="1"/>
</dbReference>
<sequence length="190" mass="21537">MQLSELDTPNLLARDQSTRIACSLLLNSLSFIVFKSKGDLPRAEEYYSRAILAKPGDGDMLSQYAKILWELHHDHERASNNYFEQVVQATPEYSHVHVAYSPILVFYGKQKMRKQSIAFSKILVEFQFSKAESWLLRVLNCHRKLHILGTSSLLGTCMNKIAENVLTTTATELEPVDFNSSSSLRDIPGD</sequence>
<organism evidence="1 2">
    <name type="scientific">Thalictrum thalictroides</name>
    <name type="common">Rue-anemone</name>
    <name type="synonym">Anemone thalictroides</name>
    <dbReference type="NCBI Taxonomy" id="46969"/>
    <lineage>
        <taxon>Eukaryota</taxon>
        <taxon>Viridiplantae</taxon>
        <taxon>Streptophyta</taxon>
        <taxon>Embryophyta</taxon>
        <taxon>Tracheophyta</taxon>
        <taxon>Spermatophyta</taxon>
        <taxon>Magnoliopsida</taxon>
        <taxon>Ranunculales</taxon>
        <taxon>Ranunculaceae</taxon>
        <taxon>Thalictroideae</taxon>
        <taxon>Thalictrum</taxon>
    </lineage>
</organism>
<comment type="caution">
    <text evidence="1">The sequence shown here is derived from an EMBL/GenBank/DDBJ whole genome shotgun (WGS) entry which is preliminary data.</text>
</comment>
<dbReference type="SUPFAM" id="SSF48452">
    <property type="entry name" value="TPR-like"/>
    <property type="match status" value="1"/>
</dbReference>
<keyword evidence="2" id="KW-1185">Reference proteome</keyword>
<dbReference type="AlphaFoldDB" id="A0A7J6VM72"/>
<dbReference type="OrthoDB" id="1926212at2759"/>
<evidence type="ECO:0000313" key="1">
    <source>
        <dbReference type="EMBL" id="KAF5185432.1"/>
    </source>
</evidence>
<gene>
    <name evidence="1" type="ORF">FRX31_024981</name>
</gene>
<dbReference type="Gene3D" id="1.25.40.10">
    <property type="entry name" value="Tetratricopeptide repeat domain"/>
    <property type="match status" value="1"/>
</dbReference>
<dbReference type="Proteomes" id="UP000554482">
    <property type="component" value="Unassembled WGS sequence"/>
</dbReference>